<keyword evidence="2" id="KW-0732">Signal</keyword>
<accession>A0AB38A7D2</accession>
<evidence type="ECO:0008006" key="5">
    <source>
        <dbReference type="Google" id="ProtNLM"/>
    </source>
</evidence>
<evidence type="ECO:0000313" key="3">
    <source>
        <dbReference type="EMBL" id="SEB86544.1"/>
    </source>
</evidence>
<dbReference type="Pfam" id="PF14014">
    <property type="entry name" value="DUF4230"/>
    <property type="match status" value="1"/>
</dbReference>
<reference evidence="3 4" key="1">
    <citation type="submission" date="2016-10" db="EMBL/GenBank/DDBJ databases">
        <authorList>
            <person name="Varghese N."/>
            <person name="Submissions S."/>
        </authorList>
    </citation>
    <scope>NUCLEOTIDE SEQUENCE [LARGE SCALE GENOMIC DNA]</scope>
    <source>
        <strain evidence="3 4">DSM 20586</strain>
    </source>
</reference>
<proteinExistence type="predicted"/>
<evidence type="ECO:0000313" key="4">
    <source>
        <dbReference type="Proteomes" id="UP000183687"/>
    </source>
</evidence>
<feature type="coiled-coil region" evidence="1">
    <location>
        <begin position="139"/>
        <end position="170"/>
    </location>
</feature>
<dbReference type="InterPro" id="IPR025324">
    <property type="entry name" value="DUF4230"/>
</dbReference>
<dbReference type="AlphaFoldDB" id="A0AB38A7D2"/>
<name>A0AB38A7D2_9ACTN</name>
<organism evidence="3 4">
    <name type="scientific">Atopobium minutum</name>
    <dbReference type="NCBI Taxonomy" id="1381"/>
    <lineage>
        <taxon>Bacteria</taxon>
        <taxon>Bacillati</taxon>
        <taxon>Actinomycetota</taxon>
        <taxon>Coriobacteriia</taxon>
        <taxon>Coriobacteriales</taxon>
        <taxon>Atopobiaceae</taxon>
        <taxon>Atopobium</taxon>
    </lineage>
</organism>
<protein>
    <recommendedName>
        <fullName evidence="5">DUF4230 domain-containing protein</fullName>
    </recommendedName>
</protein>
<sequence>MIRMLRKFVASFASVLLAVGAIVLPGCKAQNTDLSNAIQAAKWATYDCYFHDVAKGKFHDNLAILIGQEIWYEYDAKVQYGIDVNKVKVGKPHQVGSDLVVTVQMPKAQVLGCPAIQPDSINFVAKTGGALVFWADLGAQDKQQVINDAQDKLEEKCSKDTDMLARAEKRAQELLKSSIEDIGNATDQKYVVQFETID</sequence>
<dbReference type="Proteomes" id="UP000183687">
    <property type="component" value="Unassembled WGS sequence"/>
</dbReference>
<feature type="signal peptide" evidence="2">
    <location>
        <begin position="1"/>
        <end position="29"/>
    </location>
</feature>
<feature type="chain" id="PRO_5044282418" description="DUF4230 domain-containing protein" evidence="2">
    <location>
        <begin position="30"/>
        <end position="198"/>
    </location>
</feature>
<comment type="caution">
    <text evidence="3">The sequence shown here is derived from an EMBL/GenBank/DDBJ whole genome shotgun (WGS) entry which is preliminary data.</text>
</comment>
<keyword evidence="1" id="KW-0175">Coiled coil</keyword>
<evidence type="ECO:0000256" key="1">
    <source>
        <dbReference type="SAM" id="Coils"/>
    </source>
</evidence>
<dbReference type="EMBL" id="FNSH01000001">
    <property type="protein sequence ID" value="SEB86544.1"/>
    <property type="molecule type" value="Genomic_DNA"/>
</dbReference>
<evidence type="ECO:0000256" key="2">
    <source>
        <dbReference type="SAM" id="SignalP"/>
    </source>
</evidence>
<gene>
    <name evidence="3" type="ORF">SAMN04489746_1193</name>
</gene>